<evidence type="ECO:0000313" key="9">
    <source>
        <dbReference type="Proteomes" id="UP000192343"/>
    </source>
</evidence>
<comment type="subcellular location">
    <subcellularLocation>
        <location evidence="1">Cell membrane</location>
        <topology evidence="1">Multi-pass membrane protein</topology>
    </subcellularLocation>
</comment>
<gene>
    <name evidence="8" type="ORF">B4O97_06700</name>
</gene>
<name>A0A1Y1RZK9_9SPIO</name>
<feature type="transmembrane region" description="Helical" evidence="6">
    <location>
        <begin position="311"/>
        <end position="336"/>
    </location>
</feature>
<dbReference type="InterPro" id="IPR003838">
    <property type="entry name" value="ABC3_permease_C"/>
</dbReference>
<feature type="domain" description="ABC3 transporter permease C-terminal" evidence="7">
    <location>
        <begin position="661"/>
        <end position="774"/>
    </location>
</feature>
<protein>
    <recommendedName>
        <fullName evidence="7">ABC3 transporter permease C-terminal domain-containing protein</fullName>
    </recommendedName>
</protein>
<dbReference type="Proteomes" id="UP000192343">
    <property type="component" value="Unassembled WGS sequence"/>
</dbReference>
<keyword evidence="5 6" id="KW-0472">Membrane</keyword>
<accession>A0A1Y1RZK9</accession>
<evidence type="ECO:0000256" key="4">
    <source>
        <dbReference type="ARBA" id="ARBA00022989"/>
    </source>
</evidence>
<feature type="domain" description="ABC3 transporter permease C-terminal" evidence="7">
    <location>
        <begin position="265"/>
        <end position="377"/>
    </location>
</feature>
<evidence type="ECO:0000256" key="5">
    <source>
        <dbReference type="ARBA" id="ARBA00023136"/>
    </source>
</evidence>
<feature type="transmembrane region" description="Helical" evidence="6">
    <location>
        <begin position="258"/>
        <end position="282"/>
    </location>
</feature>
<dbReference type="PANTHER" id="PTHR30287:SF2">
    <property type="entry name" value="BLL1001 PROTEIN"/>
    <property type="match status" value="1"/>
</dbReference>
<feature type="transmembrane region" description="Helical" evidence="6">
    <location>
        <begin position="755"/>
        <end position="777"/>
    </location>
</feature>
<sequence length="787" mass="85256">MILSRILLRDLSRRKASLLVVFIFIFLSALLAAGGAGLISDLAGSLRLFFSTAKAPHFVQMHGGRLSAAEAEEIASWAGSRGLVEDCQISGMISIDGASLRFSGADEAETNSIMDISLVVQNPRFDYLLDMKNLIPEPARGEIGVPVYYAREKGVRVGDHVSLTHSGIQRDFRVSLLVRDAQMNPAVVHSKRFLMNRADFRELEEIFPDREYLISFRLSDSSRIDEFSEAWQKTDLPKSGPAVDYRIFYVLNSISDGIMAVVLGILSLLLLIIAVLCLRFIILGSIEEDYREIGVMKAVGLPRRTIRRIFLVKYLFISGLAALGGSLASLLCNPVLTSNILFSIGQAPSETSRYLASLSAAAGILLFAFLLLLPVFRRFEAVSAVEALRSGSVGDASGRRRPLPLKVFRGINLNVALGLRDILQRPRLFALLFLVYFFSALIILIPFHFLTTLASPDFISYMGIARSDIRIDLRYAGETETGLEELTGLLKMDPDIEGYALMMRSRYELEPDTADSPDDGASLVVESGNHSLFPLKYLEGTVPVSGDELAVSYLNSRDLNVKIGDSLVLKAGDTTREMRISGIYQDITNGGRTAKASFKGFPGLPLGYTLALDLGPGIDVQAKAGELGALLPSARVTHLESYLDQTLGSTILQLSRLITAAIALGSLIAVLITGLFFRMLAARDAGRIAVMRSIGFTPASVRIQYLSTALILLGTGVAAGSLFANTLGQGFVGFIWGFLGAPGISFVIDPLKAYCMLPLMLMGLVAAAAVLSIAGSLKKTVSVITVE</sequence>
<feature type="transmembrane region" description="Helical" evidence="6">
    <location>
        <begin position="428"/>
        <end position="450"/>
    </location>
</feature>
<dbReference type="STRING" id="1963862.B4O97_06700"/>
<evidence type="ECO:0000259" key="7">
    <source>
        <dbReference type="Pfam" id="PF02687"/>
    </source>
</evidence>
<feature type="transmembrane region" description="Helical" evidence="6">
    <location>
        <begin position="657"/>
        <end position="682"/>
    </location>
</feature>
<reference evidence="8 9" key="1">
    <citation type="submission" date="2017-03" db="EMBL/GenBank/DDBJ databases">
        <title>Draft Genome sequence of Marispirochaeta sp. strain JC444.</title>
        <authorList>
            <person name="Shivani Y."/>
            <person name="Subhash Y."/>
            <person name="Sasikala C."/>
            <person name="Ramana C."/>
        </authorList>
    </citation>
    <scope>NUCLEOTIDE SEQUENCE [LARGE SCALE GENOMIC DNA]</scope>
    <source>
        <strain evidence="8 9">JC444</strain>
    </source>
</reference>
<evidence type="ECO:0000313" key="8">
    <source>
        <dbReference type="EMBL" id="ORC36273.1"/>
    </source>
</evidence>
<evidence type="ECO:0000256" key="3">
    <source>
        <dbReference type="ARBA" id="ARBA00022692"/>
    </source>
</evidence>
<dbReference type="Pfam" id="PF02687">
    <property type="entry name" value="FtsX"/>
    <property type="match status" value="2"/>
</dbReference>
<proteinExistence type="predicted"/>
<dbReference type="OrthoDB" id="9766372at2"/>
<evidence type="ECO:0000256" key="2">
    <source>
        <dbReference type="ARBA" id="ARBA00022475"/>
    </source>
</evidence>
<dbReference type="AlphaFoldDB" id="A0A1Y1RZK9"/>
<evidence type="ECO:0000256" key="1">
    <source>
        <dbReference type="ARBA" id="ARBA00004651"/>
    </source>
</evidence>
<keyword evidence="4 6" id="KW-1133">Transmembrane helix</keyword>
<feature type="transmembrane region" description="Helical" evidence="6">
    <location>
        <begin position="730"/>
        <end position="748"/>
    </location>
</feature>
<organism evidence="8 9">
    <name type="scientific">Marispirochaeta aestuarii</name>
    <dbReference type="NCBI Taxonomy" id="1963862"/>
    <lineage>
        <taxon>Bacteria</taxon>
        <taxon>Pseudomonadati</taxon>
        <taxon>Spirochaetota</taxon>
        <taxon>Spirochaetia</taxon>
        <taxon>Spirochaetales</taxon>
        <taxon>Spirochaetaceae</taxon>
        <taxon>Marispirochaeta</taxon>
    </lineage>
</organism>
<feature type="transmembrane region" description="Helical" evidence="6">
    <location>
        <begin position="356"/>
        <end position="376"/>
    </location>
</feature>
<evidence type="ECO:0000256" key="6">
    <source>
        <dbReference type="SAM" id="Phobius"/>
    </source>
</evidence>
<dbReference type="RefSeq" id="WP_083049419.1">
    <property type="nucleotide sequence ID" value="NZ_MWQY01000006.1"/>
</dbReference>
<dbReference type="EMBL" id="MWQY01000006">
    <property type="protein sequence ID" value="ORC36273.1"/>
    <property type="molecule type" value="Genomic_DNA"/>
</dbReference>
<dbReference type="PANTHER" id="PTHR30287">
    <property type="entry name" value="MEMBRANE COMPONENT OF PREDICTED ABC SUPERFAMILY METABOLITE UPTAKE TRANSPORTER"/>
    <property type="match status" value="1"/>
</dbReference>
<keyword evidence="3 6" id="KW-0812">Transmembrane</keyword>
<dbReference type="GO" id="GO:0005886">
    <property type="term" value="C:plasma membrane"/>
    <property type="evidence" value="ECO:0007669"/>
    <property type="project" value="UniProtKB-SubCell"/>
</dbReference>
<feature type="transmembrane region" description="Helical" evidence="6">
    <location>
        <begin position="703"/>
        <end position="724"/>
    </location>
</feature>
<dbReference type="InterPro" id="IPR038766">
    <property type="entry name" value="Membrane_comp_ABC_pdt"/>
</dbReference>
<keyword evidence="9" id="KW-1185">Reference proteome</keyword>
<keyword evidence="2" id="KW-1003">Cell membrane</keyword>
<comment type="caution">
    <text evidence="8">The sequence shown here is derived from an EMBL/GenBank/DDBJ whole genome shotgun (WGS) entry which is preliminary data.</text>
</comment>